<dbReference type="KEGG" id="tasa:A1Q1_00457"/>
<dbReference type="EMBL" id="ALBS01000116">
    <property type="protein sequence ID" value="EJT50263.1"/>
    <property type="molecule type" value="Genomic_DNA"/>
</dbReference>
<gene>
    <name evidence="3" type="ORF">A1Q1_00457</name>
</gene>
<feature type="region of interest" description="Disordered" evidence="1">
    <location>
        <begin position="1"/>
        <end position="191"/>
    </location>
</feature>
<feature type="compositionally biased region" description="Pro residues" evidence="1">
    <location>
        <begin position="1"/>
        <end position="10"/>
    </location>
</feature>
<dbReference type="RefSeq" id="XP_014181581.1">
    <property type="nucleotide sequence ID" value="XM_014326106.1"/>
</dbReference>
<accession>J5R1R2</accession>
<sequence length="760" mass="77286">MESPSQPPPSSNADTAPSSAPSSAEASPSNAPTSAPQPTTDPAPPSPSSSTPAPTSSAQPTSSEAPPPTSSENPPTSSAGGDGGSTTNPGNGGGNNGGGEQSSANPGGGGNNPSPTSSAGGGDNNNGGNTGGQPSQGGQQPGSSDGGAQPSNPAGNGGGAAGSSDNAGNSATPTGGSQSGYTSLKYETSTNDQGSVVVVTQTVIQSGSPGNSTVGGGKDSGGGTNVGAIVGGVVGGVCGLALILGLIFFIMRKRKRSYRDDFDDMMGAALPPSPQPRLLTTQFDPARAQNHAPIDLSDTAAPHAIDPYEYQPVQGVAATSTGSPEMSQYYHGGSSEGYNPAAPSTHATSSTGGYAGLGAGAAGLGAGAAFAGAGAGHSAFPSAAPTGMTAKQQEAWREQQQFHVQNPGEASSSGPVTVHTDGGAYNEVQASGNEIPPTDYDTMSLEVVNDSILNSPEGEEYAGPDMTAEAGNVPRDSGIGPLPPSASTSGGEYRLPSDLLKPPSSREADEDEEDDEIVATLPIYLHHSLAPSLTQFQYPLQHRNLRVPTWAEERGKKITARVKEQSGRVDVEVPIDADPKVWRDERAKELTFVPAPAGSASASAASTPAPTTSRSKKPTAASVAKTPKAPAVWGDKMRLRSEPVPISSATSYFSGIVHDGALHLHPISKVMQFRTELGYLDPPEAPAPKALDDPRSDGSGSLKDFRNRMWAMAGREQGEDWVPYEWVEGGGETAEKLLIDEEGKVDLEVMTRGLDYLDRA</sequence>
<feature type="region of interest" description="Disordered" evidence="1">
    <location>
        <begin position="596"/>
        <end position="627"/>
    </location>
</feature>
<dbReference type="GO" id="GO:0005666">
    <property type="term" value="C:RNA polymerase III complex"/>
    <property type="evidence" value="ECO:0007669"/>
    <property type="project" value="TreeGrafter"/>
</dbReference>
<feature type="compositionally biased region" description="Gly residues" evidence="1">
    <location>
        <begin position="80"/>
        <end position="111"/>
    </location>
</feature>
<name>J5R1R2_TRIAS</name>
<dbReference type="OrthoDB" id="340681at2759"/>
<dbReference type="PANTHER" id="PTHR12069">
    <property type="entry name" value="DNA-DIRECTED RNA POLYMERASES III 80 KDA POLYPEPTIDE RNA POLYMERASE III SUBUNIT 5"/>
    <property type="match status" value="1"/>
</dbReference>
<dbReference type="GO" id="GO:0042797">
    <property type="term" value="P:tRNA transcription by RNA polymerase III"/>
    <property type="evidence" value="ECO:0007669"/>
    <property type="project" value="TreeGrafter"/>
</dbReference>
<evidence type="ECO:0000256" key="1">
    <source>
        <dbReference type="SAM" id="MobiDB-lite"/>
    </source>
</evidence>
<keyword evidence="2" id="KW-1133">Transmembrane helix</keyword>
<dbReference type="GeneID" id="25983971"/>
<reference evidence="3 4" key="1">
    <citation type="journal article" date="2012" name="Eukaryot. Cell">
        <title>Draft genome sequence of CBS 2479, the standard type strain of Trichosporon asahii.</title>
        <authorList>
            <person name="Yang R.Y."/>
            <person name="Li H.T."/>
            <person name="Zhu H."/>
            <person name="Zhou G.P."/>
            <person name="Wang M."/>
            <person name="Wang L."/>
        </authorList>
    </citation>
    <scope>NUCLEOTIDE SEQUENCE [LARGE SCALE GENOMIC DNA]</scope>
    <source>
        <strain evidence="4">ATCC 90039 / CBS 2479 / JCM 2466 / KCTC 7840 / NCYC 2677 / UAMH 7654</strain>
    </source>
</reference>
<dbReference type="Proteomes" id="UP000002748">
    <property type="component" value="Unassembled WGS sequence"/>
</dbReference>
<evidence type="ECO:0000313" key="3">
    <source>
        <dbReference type="EMBL" id="EJT50263.1"/>
    </source>
</evidence>
<evidence type="ECO:0000256" key="2">
    <source>
        <dbReference type="SAM" id="Phobius"/>
    </source>
</evidence>
<feature type="compositionally biased region" description="Polar residues" evidence="1">
    <location>
        <begin position="172"/>
        <end position="191"/>
    </location>
</feature>
<keyword evidence="2" id="KW-0472">Membrane</keyword>
<keyword evidence="2" id="KW-0812">Transmembrane</keyword>
<dbReference type="AlphaFoldDB" id="J5R1R2"/>
<dbReference type="HOGENOM" id="CLU_366894_0_0_1"/>
<feature type="transmembrane region" description="Helical" evidence="2">
    <location>
        <begin position="228"/>
        <end position="250"/>
    </location>
</feature>
<dbReference type="PANTHER" id="PTHR12069:SF0">
    <property type="entry name" value="DNA-DIRECTED RNA POLYMERASE III SUBUNIT RPC5"/>
    <property type="match status" value="1"/>
</dbReference>
<dbReference type="VEuPathDB" id="FungiDB:A1Q1_00457"/>
<dbReference type="Pfam" id="PF04801">
    <property type="entry name" value="RPC5"/>
    <property type="match status" value="1"/>
</dbReference>
<evidence type="ECO:0000313" key="4">
    <source>
        <dbReference type="Proteomes" id="UP000002748"/>
    </source>
</evidence>
<feature type="compositionally biased region" description="Low complexity" evidence="1">
    <location>
        <begin position="162"/>
        <end position="171"/>
    </location>
</feature>
<feature type="compositionally biased region" description="Low complexity" evidence="1">
    <location>
        <begin position="11"/>
        <end position="38"/>
    </location>
</feature>
<protein>
    <submittedName>
        <fullName evidence="3">Uncharacterized protein</fullName>
    </submittedName>
</protein>
<comment type="caution">
    <text evidence="3">The sequence shown here is derived from an EMBL/GenBank/DDBJ whole genome shotgun (WGS) entry which is preliminary data.</text>
</comment>
<feature type="compositionally biased region" description="Low complexity" evidence="1">
    <location>
        <begin position="48"/>
        <end position="79"/>
    </location>
</feature>
<feature type="compositionally biased region" description="Low complexity" evidence="1">
    <location>
        <begin position="596"/>
        <end position="613"/>
    </location>
</feature>
<feature type="region of interest" description="Disordered" evidence="1">
    <location>
        <begin position="329"/>
        <end position="348"/>
    </location>
</feature>
<feature type="region of interest" description="Disordered" evidence="1">
    <location>
        <begin position="383"/>
        <end position="441"/>
    </location>
</feature>
<dbReference type="InterPro" id="IPR006886">
    <property type="entry name" value="RNA_pol_III_Rpc5"/>
</dbReference>
<feature type="compositionally biased region" description="Low complexity" evidence="1">
    <location>
        <begin position="136"/>
        <end position="154"/>
    </location>
</feature>
<feature type="region of interest" description="Disordered" evidence="1">
    <location>
        <begin position="455"/>
        <end position="514"/>
    </location>
</feature>
<proteinExistence type="predicted"/>
<feature type="compositionally biased region" description="Polar residues" evidence="1">
    <location>
        <begin position="398"/>
        <end position="415"/>
    </location>
</feature>
<feature type="compositionally biased region" description="Gly residues" evidence="1">
    <location>
        <begin position="119"/>
        <end position="135"/>
    </location>
</feature>
<organism evidence="3 4">
    <name type="scientific">Trichosporon asahii var. asahii (strain ATCC 90039 / CBS 2479 / JCM 2466 / KCTC 7840 / NBRC 103889/ NCYC 2677 / UAMH 7654)</name>
    <name type="common">Yeast</name>
    <dbReference type="NCBI Taxonomy" id="1186058"/>
    <lineage>
        <taxon>Eukaryota</taxon>
        <taxon>Fungi</taxon>
        <taxon>Dikarya</taxon>
        <taxon>Basidiomycota</taxon>
        <taxon>Agaricomycotina</taxon>
        <taxon>Tremellomycetes</taxon>
        <taxon>Trichosporonales</taxon>
        <taxon>Trichosporonaceae</taxon>
        <taxon>Trichosporon</taxon>
    </lineage>
</organism>